<dbReference type="HOGENOM" id="CLU_996360_0_0_10"/>
<name>Q8KD43_CHLTE</name>
<dbReference type="Pfam" id="PF14125">
    <property type="entry name" value="DUF4292"/>
    <property type="match status" value="1"/>
</dbReference>
<dbReference type="EMBL" id="AE006470">
    <property type="protein sequence ID" value="AAM72444.1"/>
    <property type="molecule type" value="Genomic_DNA"/>
</dbReference>
<gene>
    <name evidence="1" type="ordered locus">CT1212</name>
</gene>
<evidence type="ECO:0008006" key="3">
    <source>
        <dbReference type="Google" id="ProtNLM"/>
    </source>
</evidence>
<dbReference type="KEGG" id="cte:CT1212"/>
<evidence type="ECO:0000313" key="2">
    <source>
        <dbReference type="Proteomes" id="UP000001007"/>
    </source>
</evidence>
<proteinExistence type="predicted"/>
<accession>Q8KD43</accession>
<sequence length="302" mass="33732">MMLTSDRGVMMNNGVLWIKPVMKWMGLTAFLVIAGCSQFKTVTREPGVLGDRVALTPEMTGLYEEVASNASTVRALDGYADLYLETPKRKAKAYCTVQIQKSRDARMIVTAGILGWPVADLLIRPDSLFVNDMLNNRMLVGRNNGENMGKIIGVNAGFGRMIETLFGIADVPEPAKNIESVRKGSGRVSFTVKSGNGTKELVVDPLTRELTGLVYFDQSGRKSVEFRFAAYQSQVDKNGAELRVPREIDMILYREDDPEGSRSLKVVYDERVINPPDFNITFKWPARAKTVNLDEVERLPWL</sequence>
<dbReference type="AlphaFoldDB" id="Q8KD43"/>
<keyword evidence="2" id="KW-1185">Reference proteome</keyword>
<dbReference type="OrthoDB" id="594390at2"/>
<dbReference type="Proteomes" id="UP000001007">
    <property type="component" value="Chromosome"/>
</dbReference>
<organism evidence="1 2">
    <name type="scientific">Chlorobaculum tepidum (strain ATCC 49652 / DSM 12025 / NBRC 103806 / TLS)</name>
    <name type="common">Chlorobium tepidum</name>
    <dbReference type="NCBI Taxonomy" id="194439"/>
    <lineage>
        <taxon>Bacteria</taxon>
        <taxon>Pseudomonadati</taxon>
        <taxon>Chlorobiota</taxon>
        <taxon>Chlorobiia</taxon>
        <taxon>Chlorobiales</taxon>
        <taxon>Chlorobiaceae</taxon>
        <taxon>Chlorobaculum</taxon>
    </lineage>
</organism>
<dbReference type="eggNOG" id="ENOG5032VSN">
    <property type="taxonomic scope" value="Bacteria"/>
</dbReference>
<dbReference type="InterPro" id="IPR025634">
    <property type="entry name" value="DUF4292"/>
</dbReference>
<dbReference type="EnsemblBacteria" id="AAM72444">
    <property type="protein sequence ID" value="AAM72444"/>
    <property type="gene ID" value="CT1212"/>
</dbReference>
<reference evidence="1 2" key="1">
    <citation type="journal article" date="2002" name="Proc. Natl. Acad. Sci. U.S.A.">
        <title>The complete genome sequence of Chlorobium tepidum TLS, a photosynthetic, anaerobic, green-sulfur bacterium.</title>
        <authorList>
            <person name="Eisen J.A."/>
            <person name="Nelson K.E."/>
            <person name="Paulsen I.T."/>
            <person name="Heidelberg J.F."/>
            <person name="Wu M."/>
            <person name="Dodson R.J."/>
            <person name="Deboy R."/>
            <person name="Gwinn M.L."/>
            <person name="Nelson W.C."/>
            <person name="Haft D.H."/>
            <person name="Hickey E.K."/>
            <person name="Peterson J.D."/>
            <person name="Durkin A.S."/>
            <person name="Kolonay J.L."/>
            <person name="Yang F."/>
            <person name="Holt I."/>
            <person name="Umayam L.A."/>
            <person name="Mason T."/>
            <person name="Brenner M."/>
            <person name="Shea T.P."/>
            <person name="Parksey D."/>
            <person name="Nierman W.C."/>
            <person name="Feldblyum T.V."/>
            <person name="Hansen C.L."/>
            <person name="Craven M.B."/>
            <person name="Radune D."/>
            <person name="Vamathevan J."/>
            <person name="Khouri H."/>
            <person name="White O."/>
            <person name="Gruber T.M."/>
            <person name="Ketchum K.A."/>
            <person name="Venter J.C."/>
            <person name="Tettelin H."/>
            <person name="Bryant D.A."/>
            <person name="Fraser C.M."/>
        </authorList>
    </citation>
    <scope>NUCLEOTIDE SEQUENCE [LARGE SCALE GENOMIC DNA]</scope>
    <source>
        <strain evidence="2">ATCC 49652 / DSM 12025 / NBRC 103806 / TLS</strain>
    </source>
</reference>
<dbReference type="DNASU" id="1006572"/>
<evidence type="ECO:0000313" key="1">
    <source>
        <dbReference type="EMBL" id="AAM72444.1"/>
    </source>
</evidence>
<protein>
    <recommendedName>
        <fullName evidence="3">DUF4292 domain-containing protein</fullName>
    </recommendedName>
</protein>